<evidence type="ECO:0000256" key="2">
    <source>
        <dbReference type="ARBA" id="ARBA00022664"/>
    </source>
</evidence>
<evidence type="ECO:0000256" key="3">
    <source>
        <dbReference type="ARBA" id="ARBA00023242"/>
    </source>
</evidence>
<dbReference type="PANTHER" id="PTHR15245">
    <property type="entry name" value="SYMPLEKIN-RELATED"/>
    <property type="match status" value="1"/>
</dbReference>
<dbReference type="InterPro" id="IPR032460">
    <property type="entry name" value="Symplekin/Pta1_N"/>
</dbReference>
<evidence type="ECO:0000313" key="6">
    <source>
        <dbReference type="EMBL" id="ODV94645.1"/>
    </source>
</evidence>
<dbReference type="Proteomes" id="UP000094236">
    <property type="component" value="Unassembled WGS sequence"/>
</dbReference>
<reference evidence="7" key="1">
    <citation type="submission" date="2016-05" db="EMBL/GenBank/DDBJ databases">
        <title>Comparative genomics of biotechnologically important yeasts.</title>
        <authorList>
            <consortium name="DOE Joint Genome Institute"/>
            <person name="Riley R."/>
            <person name="Haridas S."/>
            <person name="Wolfe K.H."/>
            <person name="Lopes M.R."/>
            <person name="Hittinger C.T."/>
            <person name="Goker M."/>
            <person name="Salamov A."/>
            <person name="Wisecaver J."/>
            <person name="Long T.M."/>
            <person name="Aerts A.L."/>
            <person name="Barry K."/>
            <person name="Choi C."/>
            <person name="Clum A."/>
            <person name="Coughlan A.Y."/>
            <person name="Deshpande S."/>
            <person name="Douglass A.P."/>
            <person name="Hanson S.J."/>
            <person name="Klenk H.-P."/>
            <person name="Labutti K."/>
            <person name="Lapidus A."/>
            <person name="Lindquist E."/>
            <person name="Lipzen A."/>
            <person name="Meier-Kolthoff J.P."/>
            <person name="Ohm R.A."/>
            <person name="Otillar R.P."/>
            <person name="Pangilinan J."/>
            <person name="Peng Y."/>
            <person name="Rokas A."/>
            <person name="Rosa C.A."/>
            <person name="Scheuner C."/>
            <person name="Sibirny A.A."/>
            <person name="Slot J.C."/>
            <person name="Stielow J.B."/>
            <person name="Sun H."/>
            <person name="Kurtzman C.P."/>
            <person name="Blackwell M."/>
            <person name="Grigoriev I.V."/>
            <person name="Jeffries T.W."/>
        </authorList>
    </citation>
    <scope>NUCLEOTIDE SEQUENCE [LARGE SCALE GENOMIC DNA]</scope>
    <source>
        <strain evidence="7">NRRL Y-2460</strain>
    </source>
</reference>
<protein>
    <recommendedName>
        <fullName evidence="5">Symplekin/Pta1 N-terminal domain-containing protein</fullName>
    </recommendedName>
</protein>
<sequence length="829" mass="96597">MASNLDNLDKAKQMAFENNQIYPEVFKTILPIVYDNDLLLQKWWLNFLIESYRNEHKKLPLELLKNLSIQIIDPLLHLIKIKDVMIVQKTINLLTLAFESIFTFVLENPSSMESVIGWNKLSQLKQEILKNFNNSYPLLPLNKQTDYSRSIGCKLQTIQFIAVVVKVQLPSPPRDPRMRRNINNNDEKDISISSVPTTHPILNKNLEAEGQGLLDLLFNHLNDELIVTTPLFTAIETILIKIFKKRPNHVYNKLANLILTYESNLKKKSKFEYDDLKIRLIKRFNDRFNKILISFMLNKNFIKDTTLKARLSKKFSYVMMKNDEQKKRGILNESSDFDLNENNKRRRKNDSDISQSDDIFYNSSTIAKDYSYASLYSLINPNDKVNQIDLSNIPPGILTNMVLIALKKIDRQTLAEGLNIISERYKEIISRPRNFNNSNNNNNNINNQFRRNNGMLNDFNNSNNRNVSFSEDDLTKIKQDEIKREEAKIAAEDDDYDDDGDQPIDRAELEDSYNPESSFQLPPPKILTYEEKKQYLKGIINHYLKLANESENMAKVASEKFKNDNSELSKVAIQNWNKDSWLVLLTRLATRGLLEEEKKEINGDREDENLSDLIRNAIFHYFADDIRGRVDIVIEWLNEEWFSEYIKNEKKAIDLKENTDGSQPETIKQENEDTSSAERALLSLHAKGSIVTTPNYILWTSKVLDSMLLFLESNDRKIFIRLLSDLPYLNKDLVWKIKSLCLDPIRFKIGFQSIQFLIMYRPPVKETCIDLLKELYEETSEQTELEDLKNEIIALLKKFCPEELGIKISFIIFNKFLLDNPALIGKFTS</sequence>
<accession>A0A1E4TSA6</accession>
<evidence type="ECO:0000313" key="7">
    <source>
        <dbReference type="Proteomes" id="UP000094236"/>
    </source>
</evidence>
<dbReference type="InterPro" id="IPR011989">
    <property type="entry name" value="ARM-like"/>
</dbReference>
<dbReference type="GO" id="GO:0005847">
    <property type="term" value="C:mRNA cleavage and polyadenylation specificity factor complex"/>
    <property type="evidence" value="ECO:0007669"/>
    <property type="project" value="TreeGrafter"/>
</dbReference>
<organism evidence="6 7">
    <name type="scientific">Pachysolen tannophilus NRRL Y-2460</name>
    <dbReference type="NCBI Taxonomy" id="669874"/>
    <lineage>
        <taxon>Eukaryota</taxon>
        <taxon>Fungi</taxon>
        <taxon>Dikarya</taxon>
        <taxon>Ascomycota</taxon>
        <taxon>Saccharomycotina</taxon>
        <taxon>Pichiomycetes</taxon>
        <taxon>Pachysolenaceae</taxon>
        <taxon>Pachysolen</taxon>
    </lineage>
</organism>
<keyword evidence="2" id="KW-0507">mRNA processing</keyword>
<dbReference type="GO" id="GO:0006397">
    <property type="term" value="P:mRNA processing"/>
    <property type="evidence" value="ECO:0007669"/>
    <property type="project" value="UniProtKB-KW"/>
</dbReference>
<dbReference type="Pfam" id="PF11935">
    <property type="entry name" value="SYMPK_PTA1_N"/>
    <property type="match status" value="1"/>
</dbReference>
<gene>
    <name evidence="6" type="ORF">PACTADRAFT_34393</name>
</gene>
<dbReference type="STRING" id="669874.A0A1E4TSA6"/>
<proteinExistence type="predicted"/>
<dbReference type="AlphaFoldDB" id="A0A1E4TSA6"/>
<evidence type="ECO:0000259" key="5">
    <source>
        <dbReference type="Pfam" id="PF11935"/>
    </source>
</evidence>
<evidence type="ECO:0000256" key="1">
    <source>
        <dbReference type="ARBA" id="ARBA00004123"/>
    </source>
</evidence>
<evidence type="ECO:0000256" key="4">
    <source>
        <dbReference type="SAM" id="MobiDB-lite"/>
    </source>
</evidence>
<dbReference type="OrthoDB" id="331600at2759"/>
<dbReference type="PANTHER" id="PTHR15245:SF20">
    <property type="entry name" value="SYMPLEKIN"/>
    <property type="match status" value="1"/>
</dbReference>
<keyword evidence="3" id="KW-0539">Nucleus</keyword>
<dbReference type="EMBL" id="KV454015">
    <property type="protein sequence ID" value="ODV94645.1"/>
    <property type="molecule type" value="Genomic_DNA"/>
</dbReference>
<feature type="domain" description="Symplekin/Pta1 N-terminal" evidence="5">
    <location>
        <begin position="83"/>
        <end position="300"/>
    </location>
</feature>
<dbReference type="InterPro" id="IPR021850">
    <property type="entry name" value="Symplekin/Pta1"/>
</dbReference>
<feature type="region of interest" description="Disordered" evidence="4">
    <location>
        <begin position="486"/>
        <end position="523"/>
    </location>
</feature>
<feature type="compositionally biased region" description="Acidic residues" evidence="4">
    <location>
        <begin position="492"/>
        <end position="502"/>
    </location>
</feature>
<dbReference type="Gene3D" id="1.25.10.10">
    <property type="entry name" value="Leucine-rich Repeat Variant"/>
    <property type="match status" value="1"/>
</dbReference>
<name>A0A1E4TSA6_PACTA</name>
<keyword evidence="7" id="KW-1185">Reference proteome</keyword>
<comment type="subcellular location">
    <subcellularLocation>
        <location evidence="1">Nucleus</location>
    </subcellularLocation>
</comment>